<evidence type="ECO:0000256" key="8">
    <source>
        <dbReference type="ARBA" id="ARBA00025736"/>
    </source>
</evidence>
<evidence type="ECO:0000259" key="12">
    <source>
        <dbReference type="PROSITE" id="PS50262"/>
    </source>
</evidence>
<keyword evidence="4 9" id="KW-0297">G-protein coupled receptor</keyword>
<feature type="domain" description="G-protein coupled receptors family 1 profile" evidence="12">
    <location>
        <begin position="76"/>
        <end position="367"/>
    </location>
</feature>
<evidence type="ECO:0000313" key="14">
    <source>
        <dbReference type="Proteomes" id="UP000823561"/>
    </source>
</evidence>
<dbReference type="EMBL" id="JADWDJ010000001">
    <property type="protein sequence ID" value="KAG5286508.1"/>
    <property type="molecule type" value="Genomic_DNA"/>
</dbReference>
<dbReference type="Proteomes" id="UP000823561">
    <property type="component" value="Chromosome 1"/>
</dbReference>
<dbReference type="GO" id="GO:0005886">
    <property type="term" value="C:plasma membrane"/>
    <property type="evidence" value="ECO:0007669"/>
    <property type="project" value="TreeGrafter"/>
</dbReference>
<dbReference type="GO" id="GO:0006954">
    <property type="term" value="P:inflammatory response"/>
    <property type="evidence" value="ECO:0007669"/>
    <property type="project" value="TreeGrafter"/>
</dbReference>
<keyword evidence="7 9" id="KW-0807">Transducer</keyword>
<dbReference type="PROSITE" id="PS00237">
    <property type="entry name" value="G_PROTEIN_RECEP_F1_1"/>
    <property type="match status" value="1"/>
</dbReference>
<dbReference type="GO" id="GO:0004930">
    <property type="term" value="F:G protein-coupled receptor activity"/>
    <property type="evidence" value="ECO:0007669"/>
    <property type="project" value="UniProtKB-KW"/>
</dbReference>
<dbReference type="PANTHER" id="PTHR24225:SF50">
    <property type="entry name" value="PROSTAGLANDIN D2 RECEPTOR 2-LIKE"/>
    <property type="match status" value="1"/>
</dbReference>
<evidence type="ECO:0000256" key="3">
    <source>
        <dbReference type="ARBA" id="ARBA00022989"/>
    </source>
</evidence>
<dbReference type="InterPro" id="IPR017452">
    <property type="entry name" value="GPCR_Rhodpsn_7TM"/>
</dbReference>
<keyword evidence="6 9" id="KW-0675">Receptor</keyword>
<keyword evidence="5 11" id="KW-0472">Membrane</keyword>
<evidence type="ECO:0000256" key="10">
    <source>
        <dbReference type="SAM" id="MobiDB-lite"/>
    </source>
</evidence>
<comment type="similarity">
    <text evidence="8">Belongs to the chemokine-like receptor (CMKLR) family.</text>
</comment>
<dbReference type="PROSITE" id="PS50262">
    <property type="entry name" value="G_PROTEIN_RECEP_F1_2"/>
    <property type="match status" value="1"/>
</dbReference>
<dbReference type="InterPro" id="IPR000826">
    <property type="entry name" value="Formyl_rcpt-rel"/>
</dbReference>
<feature type="region of interest" description="Disordered" evidence="10">
    <location>
        <begin position="408"/>
        <end position="433"/>
    </location>
</feature>
<keyword evidence="3 11" id="KW-1133">Transmembrane helix</keyword>
<dbReference type="SUPFAM" id="SSF81321">
    <property type="entry name" value="Family A G protein-coupled receptor-like"/>
    <property type="match status" value="1"/>
</dbReference>
<dbReference type="AlphaFoldDB" id="A0AAV6HGN1"/>
<reference evidence="13 14" key="1">
    <citation type="submission" date="2020-10" db="EMBL/GenBank/DDBJ databases">
        <title>Chromosome-scale genome assembly of the Allis shad, Alosa alosa.</title>
        <authorList>
            <person name="Margot Z."/>
            <person name="Christophe K."/>
            <person name="Cabau C."/>
            <person name="Louis A."/>
            <person name="Berthelot C."/>
            <person name="Parey E."/>
            <person name="Roest Crollius H."/>
            <person name="Montfort J."/>
            <person name="Robinson-Rechavi M."/>
            <person name="Bucao C."/>
            <person name="Bouchez O."/>
            <person name="Gislard M."/>
            <person name="Lluch J."/>
            <person name="Milhes M."/>
            <person name="Lampietro C."/>
            <person name="Lopez Roques C."/>
            <person name="Donnadieu C."/>
            <person name="Braasch I."/>
            <person name="Desvignes T."/>
            <person name="Postlethwait J."/>
            <person name="Bobe J."/>
            <person name="Guiguen Y."/>
        </authorList>
    </citation>
    <scope>NUCLEOTIDE SEQUENCE [LARGE SCALE GENOMIC DNA]</scope>
    <source>
        <strain evidence="13">M-15738</strain>
        <tissue evidence="13">Blood</tissue>
    </source>
</reference>
<organism evidence="13 14">
    <name type="scientific">Alosa alosa</name>
    <name type="common">allis shad</name>
    <dbReference type="NCBI Taxonomy" id="278164"/>
    <lineage>
        <taxon>Eukaryota</taxon>
        <taxon>Metazoa</taxon>
        <taxon>Chordata</taxon>
        <taxon>Craniata</taxon>
        <taxon>Vertebrata</taxon>
        <taxon>Euteleostomi</taxon>
        <taxon>Actinopterygii</taxon>
        <taxon>Neopterygii</taxon>
        <taxon>Teleostei</taxon>
        <taxon>Clupei</taxon>
        <taxon>Clupeiformes</taxon>
        <taxon>Clupeoidei</taxon>
        <taxon>Clupeidae</taxon>
        <taxon>Alosa</taxon>
    </lineage>
</organism>
<comment type="subcellular location">
    <subcellularLocation>
        <location evidence="1">Membrane</location>
        <topology evidence="1">Multi-pass membrane protein</topology>
    </subcellularLocation>
</comment>
<feature type="transmembrane region" description="Helical" evidence="11">
    <location>
        <begin position="309"/>
        <end position="330"/>
    </location>
</feature>
<proteinExistence type="inferred from homology"/>
<gene>
    <name evidence="13" type="ORF">AALO_G00015590</name>
</gene>
<evidence type="ECO:0000256" key="2">
    <source>
        <dbReference type="ARBA" id="ARBA00022692"/>
    </source>
</evidence>
<feature type="transmembrane region" description="Helical" evidence="11">
    <location>
        <begin position="96"/>
        <end position="116"/>
    </location>
</feature>
<dbReference type="InterPro" id="IPR000276">
    <property type="entry name" value="GPCR_Rhodpsn"/>
</dbReference>
<dbReference type="GO" id="GO:0007204">
    <property type="term" value="P:positive regulation of cytosolic calcium ion concentration"/>
    <property type="evidence" value="ECO:0007669"/>
    <property type="project" value="TreeGrafter"/>
</dbReference>
<keyword evidence="2 9" id="KW-0812">Transmembrane</keyword>
<evidence type="ECO:0000256" key="5">
    <source>
        <dbReference type="ARBA" id="ARBA00023136"/>
    </source>
</evidence>
<feature type="compositionally biased region" description="Polar residues" evidence="10">
    <location>
        <begin position="410"/>
        <end position="433"/>
    </location>
</feature>
<protein>
    <recommendedName>
        <fullName evidence="12">G-protein coupled receptors family 1 profile domain-containing protein</fullName>
    </recommendedName>
</protein>
<dbReference type="PANTHER" id="PTHR24225">
    <property type="entry name" value="CHEMOTACTIC RECEPTOR"/>
    <property type="match status" value="1"/>
</dbReference>
<dbReference type="GO" id="GO:0004875">
    <property type="term" value="F:complement receptor activity"/>
    <property type="evidence" value="ECO:0007669"/>
    <property type="project" value="TreeGrafter"/>
</dbReference>
<comment type="caution">
    <text evidence="13">The sequence shown here is derived from an EMBL/GenBank/DDBJ whole genome shotgun (WGS) entry which is preliminary data.</text>
</comment>
<evidence type="ECO:0000256" key="11">
    <source>
        <dbReference type="SAM" id="Phobius"/>
    </source>
</evidence>
<evidence type="ECO:0000256" key="4">
    <source>
        <dbReference type="ARBA" id="ARBA00023040"/>
    </source>
</evidence>
<comment type="similarity">
    <text evidence="9">Belongs to the G-protein coupled receptor 1 family.</text>
</comment>
<evidence type="ECO:0000256" key="6">
    <source>
        <dbReference type="ARBA" id="ARBA00023170"/>
    </source>
</evidence>
<dbReference type="GO" id="GO:0007200">
    <property type="term" value="P:phospholipase C-activating G protein-coupled receptor signaling pathway"/>
    <property type="evidence" value="ECO:0007669"/>
    <property type="project" value="TreeGrafter"/>
</dbReference>
<evidence type="ECO:0000313" key="13">
    <source>
        <dbReference type="EMBL" id="KAG5286508.1"/>
    </source>
</evidence>
<feature type="transmembrane region" description="Helical" evidence="11">
    <location>
        <begin position="239"/>
        <end position="257"/>
    </location>
</feature>
<feature type="transmembrane region" description="Helical" evidence="11">
    <location>
        <begin position="60"/>
        <end position="84"/>
    </location>
</feature>
<dbReference type="Pfam" id="PF00001">
    <property type="entry name" value="7tm_1"/>
    <property type="match status" value="1"/>
</dbReference>
<keyword evidence="14" id="KW-1185">Reference proteome</keyword>
<dbReference type="Gene3D" id="1.20.1070.10">
    <property type="entry name" value="Rhodopsin 7-helix transmembrane proteins"/>
    <property type="match status" value="1"/>
</dbReference>
<evidence type="ECO:0000256" key="9">
    <source>
        <dbReference type="RuleBase" id="RU000688"/>
    </source>
</evidence>
<name>A0AAV6HGN1_9TELE</name>
<accession>A0AAV6HGN1</accession>
<feature type="transmembrane region" description="Helical" evidence="11">
    <location>
        <begin position="136"/>
        <end position="155"/>
    </location>
</feature>
<feature type="transmembrane region" description="Helical" evidence="11">
    <location>
        <begin position="175"/>
        <end position="197"/>
    </location>
</feature>
<dbReference type="PRINTS" id="PR00237">
    <property type="entry name" value="GPCRRHODOPSN"/>
</dbReference>
<evidence type="ECO:0000256" key="7">
    <source>
        <dbReference type="ARBA" id="ARBA00023224"/>
    </source>
</evidence>
<evidence type="ECO:0000256" key="1">
    <source>
        <dbReference type="ARBA" id="ARBA00004141"/>
    </source>
</evidence>
<sequence length="471" mass="51247">MRVTPPKTIEKIQCLLIKSAMDPSFSISNSSFPSLSSTELYCPLLQKMRLHSVNSTGDTTAVVCIHGLVSCLGIIENALVLWVLGVRLQRKTVAAVWMLNLALSDFLATLTLPLFTHYLHAGHSWELGAPLCSAQASVFFLNMYVSAYLLAAISLDRCLLVTRPVWSQNHRSVAAAWKVCAVGWLWAAVNAFPYFMFRSVTPHVDGRQLCYHNFALYSSKAALKQDCRVRQAATAISKALLAFVVPLVIIASSYMYFGLSLQARNRRRLRKKSCMGLADSGGSAALVALKLGSGVAATSGRLSRSFTKMVASVIAAFILCWAPYHALCLLEVAAQYEPDRFAQLVERALPLATTCAFLNPVLNPILYAFSCPHFCTRIRQSLSALLEGLVEEGGAVSMAGGLVRRRTTKAGESSSGLPNSPTSPNTPGLSRHTLSPQNSVNGCIFEKCPTEDTCTDSLRKVPFQETADIIM</sequence>